<keyword evidence="2" id="KW-1185">Reference proteome</keyword>
<proteinExistence type="predicted"/>
<dbReference type="Proteomes" id="UP000001686">
    <property type="component" value="Chromosome"/>
</dbReference>
<dbReference type="EnsemblBacteria" id="ACB07558">
    <property type="protein sequence ID" value="ACB07558"/>
    <property type="gene ID" value="Kcr_0811"/>
</dbReference>
<name>B1L529_KORCO</name>
<dbReference type="PhylomeDB" id="B1L529"/>
<dbReference type="STRING" id="374847.Kcr_0811"/>
<dbReference type="CDD" id="cd13946">
    <property type="entry name" value="LysW"/>
    <property type="match status" value="1"/>
</dbReference>
<organism evidence="1 2">
    <name type="scientific">Korarchaeum cryptofilum (strain OPF8)</name>
    <dbReference type="NCBI Taxonomy" id="374847"/>
    <lineage>
        <taxon>Archaea</taxon>
        <taxon>Thermoproteota</taxon>
        <taxon>Candidatus Korarchaeia</taxon>
        <taxon>Candidatus Korarchaeales</taxon>
        <taxon>Candidatus Korarchaeaceae</taxon>
        <taxon>Candidatus Korarchaeum</taxon>
    </lineage>
</organism>
<dbReference type="KEGG" id="kcr:Kcr_0811"/>
<dbReference type="PANTHER" id="PTHR40393:SF2">
    <property type="entry name" value="ALPHA-AMINOADIPATE_GLUTAMATE CARRIER PROTEIN LYSW"/>
    <property type="match status" value="1"/>
</dbReference>
<dbReference type="EMBL" id="CP000968">
    <property type="protein sequence ID" value="ACB07558.1"/>
    <property type="molecule type" value="Genomic_DNA"/>
</dbReference>
<dbReference type="Gene3D" id="2.20.28.160">
    <property type="match status" value="1"/>
</dbReference>
<dbReference type="PANTHER" id="PTHR40393">
    <property type="entry name" value="LYSINE BIOSYNTHESIS PROTEIN-RELATED-RELATED"/>
    <property type="match status" value="1"/>
</dbReference>
<evidence type="ECO:0000313" key="2">
    <source>
        <dbReference type="Proteomes" id="UP000001686"/>
    </source>
</evidence>
<reference evidence="1 2" key="1">
    <citation type="journal article" date="2008" name="Proc. Natl. Acad. Sci. U.S.A.">
        <title>A korarchaeal genome reveals new insights into the evolution of the Archaea.</title>
        <authorList>
            <person name="Elkins J.G."/>
            <person name="Podar M."/>
            <person name="Graham D.E."/>
            <person name="Makarova K.S."/>
            <person name="Wolf Y."/>
            <person name="Randau L."/>
            <person name="Hedlund B.P."/>
            <person name="Brochier-Armanet C."/>
            <person name="Kunin V."/>
            <person name="Anderson I."/>
            <person name="Lapidus A."/>
            <person name="Goltsman E."/>
            <person name="Barry K."/>
            <person name="Koonin E.V."/>
            <person name="Hugenholtz P."/>
            <person name="Kyrpides N."/>
            <person name="Wanner G."/>
            <person name="Richardson P."/>
            <person name="Keller M."/>
            <person name="Stetter K.O."/>
        </authorList>
    </citation>
    <scope>NUCLEOTIDE SEQUENCE [LARGE SCALE GENOMIC DNA]</scope>
    <source>
        <strain evidence="2">OPF8</strain>
    </source>
</reference>
<dbReference type="Pfam" id="PF21344">
    <property type="entry name" value="Zn_ribbon_LysW"/>
    <property type="match status" value="1"/>
</dbReference>
<dbReference type="HOGENOM" id="CLU_195720_1_0_2"/>
<dbReference type="eggNOG" id="arCOG01588">
    <property type="taxonomic scope" value="Archaea"/>
</dbReference>
<accession>B1L529</accession>
<dbReference type="NCBIfam" id="NF041070">
    <property type="entry name" value="carrier_LysW_Arch"/>
    <property type="match status" value="1"/>
</dbReference>
<protein>
    <submittedName>
        <fullName evidence="1">Lysine biosynthesis protein LysW</fullName>
    </submittedName>
</protein>
<sequence length="64" mass="6658">MFASLGANMEARCPICGSTLEVPDDAIPGELIDCNSCGALLEVFNDNGAISLREAGGVLEDWGE</sequence>
<gene>
    <name evidence="1" type="ordered locus">Kcr_0811</name>
</gene>
<dbReference type="AlphaFoldDB" id="B1L529"/>
<dbReference type="InterPro" id="IPR005906">
    <property type="entry name" value="LysW"/>
</dbReference>
<evidence type="ECO:0000313" key="1">
    <source>
        <dbReference type="EMBL" id="ACB07558.1"/>
    </source>
</evidence>
<dbReference type="InParanoid" id="B1L529"/>